<feature type="compositionally biased region" description="Low complexity" evidence="1">
    <location>
        <begin position="255"/>
        <end position="266"/>
    </location>
</feature>
<sequence>MILARALSNVTVDDTLGDPTTGAQIVYSPQAAWNDGRSCSVCQAHPQDTSLINQGTWRDTSYDPTHPIDNLSASFRFNGSAVYVFCILALFPSDPYGASDMSFFIDGRNVSRFAQPAPATAMGYQYNVPVFSSGPLPPGEHTLTIQVGSPDGTFVTMLLDSIVYSSNSVRSVTAPSSLSSSALPTASLPSSPGPSMIPGPHTTQRATIIGSVIGALLGGMFLVGAGAYLWRLYSSRRSDAEAVTRAHPFTPVPPAQSQSPATAPNPLDATLASQQTRLHSSMGRKGAEAQRANPSYAGPSSSPDSPVTSVPSSSRSPPSAYISSSRPSEGGGYDPQRGEDSGPPPSYA</sequence>
<organism evidence="3 4">
    <name type="scientific">Hohenbuehelia grisea</name>
    <dbReference type="NCBI Taxonomy" id="104357"/>
    <lineage>
        <taxon>Eukaryota</taxon>
        <taxon>Fungi</taxon>
        <taxon>Dikarya</taxon>
        <taxon>Basidiomycota</taxon>
        <taxon>Agaricomycotina</taxon>
        <taxon>Agaricomycetes</taxon>
        <taxon>Agaricomycetidae</taxon>
        <taxon>Agaricales</taxon>
        <taxon>Pleurotineae</taxon>
        <taxon>Pleurotaceae</taxon>
        <taxon>Hohenbuehelia</taxon>
    </lineage>
</organism>
<feature type="compositionally biased region" description="Low complexity" evidence="1">
    <location>
        <begin position="175"/>
        <end position="190"/>
    </location>
</feature>
<evidence type="ECO:0000313" key="4">
    <source>
        <dbReference type="Proteomes" id="UP001556367"/>
    </source>
</evidence>
<dbReference type="EMBL" id="JASNQZ010000015">
    <property type="protein sequence ID" value="KAL0947680.1"/>
    <property type="molecule type" value="Genomic_DNA"/>
</dbReference>
<proteinExistence type="predicted"/>
<keyword evidence="2" id="KW-1133">Transmembrane helix</keyword>
<feature type="transmembrane region" description="Helical" evidence="2">
    <location>
        <begin position="208"/>
        <end position="230"/>
    </location>
</feature>
<feature type="compositionally biased region" description="Low complexity" evidence="1">
    <location>
        <begin position="299"/>
        <end position="328"/>
    </location>
</feature>
<protein>
    <submittedName>
        <fullName evidence="3">Uncharacterized protein</fullName>
    </submittedName>
</protein>
<accession>A0ABR3IWK3</accession>
<dbReference type="Gene3D" id="2.60.120.260">
    <property type="entry name" value="Galactose-binding domain-like"/>
    <property type="match status" value="1"/>
</dbReference>
<keyword evidence="2" id="KW-0472">Membrane</keyword>
<name>A0ABR3IWK3_9AGAR</name>
<gene>
    <name evidence="3" type="ORF">HGRIS_013768</name>
</gene>
<reference evidence="4" key="1">
    <citation type="submission" date="2024-06" db="EMBL/GenBank/DDBJ databases">
        <title>Multi-omics analyses provide insights into the biosynthesis of the anticancer antibiotic pleurotin in Hohenbuehelia grisea.</title>
        <authorList>
            <person name="Weaver J.A."/>
            <person name="Alberti F."/>
        </authorList>
    </citation>
    <scope>NUCLEOTIDE SEQUENCE [LARGE SCALE GENOMIC DNA]</scope>
    <source>
        <strain evidence="4">T-177</strain>
    </source>
</reference>
<feature type="region of interest" description="Disordered" evidence="1">
    <location>
        <begin position="175"/>
        <end position="201"/>
    </location>
</feature>
<dbReference type="Proteomes" id="UP001556367">
    <property type="component" value="Unassembled WGS sequence"/>
</dbReference>
<evidence type="ECO:0000313" key="3">
    <source>
        <dbReference type="EMBL" id="KAL0947680.1"/>
    </source>
</evidence>
<evidence type="ECO:0000256" key="1">
    <source>
        <dbReference type="SAM" id="MobiDB-lite"/>
    </source>
</evidence>
<feature type="region of interest" description="Disordered" evidence="1">
    <location>
        <begin position="247"/>
        <end position="348"/>
    </location>
</feature>
<evidence type="ECO:0000256" key="2">
    <source>
        <dbReference type="SAM" id="Phobius"/>
    </source>
</evidence>
<comment type="caution">
    <text evidence="3">The sequence shown here is derived from an EMBL/GenBank/DDBJ whole genome shotgun (WGS) entry which is preliminary data.</text>
</comment>
<keyword evidence="4" id="KW-1185">Reference proteome</keyword>
<keyword evidence="2" id="KW-0812">Transmembrane</keyword>